<feature type="region of interest" description="Disordered" evidence="3">
    <location>
        <begin position="660"/>
        <end position="688"/>
    </location>
</feature>
<feature type="compositionally biased region" description="Basic and acidic residues" evidence="3">
    <location>
        <begin position="25"/>
        <end position="148"/>
    </location>
</feature>
<evidence type="ECO:0000256" key="1">
    <source>
        <dbReference type="PROSITE-ProRule" id="PRU00047"/>
    </source>
</evidence>
<gene>
    <name evidence="5" type="ORF">V1264_015226</name>
</gene>
<dbReference type="Proteomes" id="UP001374579">
    <property type="component" value="Unassembled WGS sequence"/>
</dbReference>
<dbReference type="PROSITE" id="PS50158">
    <property type="entry name" value="ZF_CCHC"/>
    <property type="match status" value="1"/>
</dbReference>
<protein>
    <recommendedName>
        <fullName evidence="4">CCHC-type domain-containing protein</fullName>
    </recommendedName>
</protein>
<evidence type="ECO:0000313" key="5">
    <source>
        <dbReference type="EMBL" id="KAK7107278.1"/>
    </source>
</evidence>
<dbReference type="SUPFAM" id="SSF57756">
    <property type="entry name" value="Retrovirus zinc finger-like domains"/>
    <property type="match status" value="1"/>
</dbReference>
<dbReference type="Gene3D" id="4.10.60.10">
    <property type="entry name" value="Zinc finger, CCHC-type"/>
    <property type="match status" value="1"/>
</dbReference>
<dbReference type="Gene3D" id="1.10.4020.10">
    <property type="entry name" value="DNA breaking-rejoining enzymes"/>
    <property type="match status" value="1"/>
</dbReference>
<feature type="region of interest" description="Disordered" evidence="3">
    <location>
        <begin position="377"/>
        <end position="421"/>
    </location>
</feature>
<dbReference type="PANTHER" id="PTHR46888:SF1">
    <property type="entry name" value="RIBONUCLEASE H"/>
    <property type="match status" value="1"/>
</dbReference>
<organism evidence="5 6">
    <name type="scientific">Littorina saxatilis</name>
    <dbReference type="NCBI Taxonomy" id="31220"/>
    <lineage>
        <taxon>Eukaryota</taxon>
        <taxon>Metazoa</taxon>
        <taxon>Spiralia</taxon>
        <taxon>Lophotrochozoa</taxon>
        <taxon>Mollusca</taxon>
        <taxon>Gastropoda</taxon>
        <taxon>Caenogastropoda</taxon>
        <taxon>Littorinimorpha</taxon>
        <taxon>Littorinoidea</taxon>
        <taxon>Littorinidae</taxon>
        <taxon>Littorina</taxon>
    </lineage>
</organism>
<evidence type="ECO:0000256" key="3">
    <source>
        <dbReference type="SAM" id="MobiDB-lite"/>
    </source>
</evidence>
<keyword evidence="2" id="KW-0175">Coiled coil</keyword>
<name>A0AAN9BLA2_9CAEN</name>
<feature type="coiled-coil region" evidence="2">
    <location>
        <begin position="628"/>
        <end position="655"/>
    </location>
</feature>
<feature type="region of interest" description="Disordered" evidence="3">
    <location>
        <begin position="22"/>
        <end position="171"/>
    </location>
</feature>
<sequence>MESEDDYDALFEKFVKQAETLGLAADKREKYVKESFDRLERKREKDEKQKEREERQKALEMEERQKEKEREERQKALEMEERQKEKEREERQKESDRQKEREDAQIEESRRQKELEIEESRRQKELDREERDKEREHQLKQRELEIRQAEISAGSRGPQNGRDSHTNIGARPVYPRLPAFREQQDDIDSYLFRFETHAKSLGWEETRWITYLSALLEGNALNLYHSLAAAGELTYQSLKENLLKTFQCTSENVRQKLRYSKPRENEPFQTFGIELRRLFDRWVALSEITTDVDGLRNLILTEQFLESVSADVATFIRERGLVQLDDMVTAAENYRLSRKSGSTIFSAASCVQEDYVGAAFAHGDNHEGVQELPRVGSGFAKRSDNQNEESSGKVTSDAQTYPHEGAYKTRRSRRRRAHGKRVRSPREDDTCFLCWEKGHWCEECPLRINPVNPCWACGLGGHKLKSCPMAKFLEERESGNAVVREVVPPVVPPVKKVVESLKLEHGSVNERECTVLRDTGSTMSGVRRGLVSKDQFVSGNVTCKTFGGEVLTYPQAKVKVETPYVSGEMVCCVLNDPVADLIIGNIPGISGSADCFPDVEGVTASTNRAQERRNPPRKPVILTPDQKVPFLNQDLAVVREELSQLRAELNRLKRGFSLPASGKSRSIETTAAVRHGGNRRKRSRKWFA</sequence>
<keyword evidence="1" id="KW-0862">Zinc</keyword>
<dbReference type="GO" id="GO:0003676">
    <property type="term" value="F:nucleic acid binding"/>
    <property type="evidence" value="ECO:0007669"/>
    <property type="project" value="InterPro"/>
</dbReference>
<comment type="caution">
    <text evidence="5">The sequence shown here is derived from an EMBL/GenBank/DDBJ whole genome shotgun (WGS) entry which is preliminary data.</text>
</comment>
<evidence type="ECO:0000256" key="2">
    <source>
        <dbReference type="SAM" id="Coils"/>
    </source>
</evidence>
<dbReference type="SMART" id="SM00343">
    <property type="entry name" value="ZnF_C2HC"/>
    <property type="match status" value="2"/>
</dbReference>
<feature type="compositionally biased region" description="Basic residues" evidence="3">
    <location>
        <begin position="408"/>
        <end position="421"/>
    </location>
</feature>
<evidence type="ECO:0000313" key="6">
    <source>
        <dbReference type="Proteomes" id="UP001374579"/>
    </source>
</evidence>
<proteinExistence type="predicted"/>
<dbReference type="PANTHER" id="PTHR46888">
    <property type="entry name" value="ZINC KNUCKLE DOMAINCONTAINING PROTEIN-RELATED"/>
    <property type="match status" value="1"/>
</dbReference>
<accession>A0AAN9BLA2</accession>
<evidence type="ECO:0000259" key="4">
    <source>
        <dbReference type="PROSITE" id="PS50158"/>
    </source>
</evidence>
<feature type="compositionally biased region" description="Polar residues" evidence="3">
    <location>
        <begin position="388"/>
        <end position="399"/>
    </location>
</feature>
<feature type="compositionally biased region" description="Basic residues" evidence="3">
    <location>
        <begin position="676"/>
        <end position="688"/>
    </location>
</feature>
<reference evidence="5 6" key="1">
    <citation type="submission" date="2024-02" db="EMBL/GenBank/DDBJ databases">
        <title>Chromosome-scale genome assembly of the rough periwinkle Littorina saxatilis.</title>
        <authorList>
            <person name="De Jode A."/>
            <person name="Faria R."/>
            <person name="Formenti G."/>
            <person name="Sims Y."/>
            <person name="Smith T.P."/>
            <person name="Tracey A."/>
            <person name="Wood J.M.D."/>
            <person name="Zagrodzka Z.B."/>
            <person name="Johannesson K."/>
            <person name="Butlin R.K."/>
            <person name="Leder E.H."/>
        </authorList>
    </citation>
    <scope>NUCLEOTIDE SEQUENCE [LARGE SCALE GENOMIC DNA]</scope>
    <source>
        <strain evidence="5">Snail1</strain>
        <tissue evidence="5">Muscle</tissue>
    </source>
</reference>
<keyword evidence="1" id="KW-0479">Metal-binding</keyword>
<keyword evidence="1" id="KW-0863">Zinc-finger</keyword>
<feature type="domain" description="CCHC-type" evidence="4">
    <location>
        <begin position="454"/>
        <end position="468"/>
    </location>
</feature>
<dbReference type="InterPro" id="IPR038269">
    <property type="entry name" value="SCAN_sf"/>
</dbReference>
<keyword evidence="6" id="KW-1185">Reference proteome</keyword>
<dbReference type="EMBL" id="JBAMIC010000004">
    <property type="protein sequence ID" value="KAK7107278.1"/>
    <property type="molecule type" value="Genomic_DNA"/>
</dbReference>
<dbReference type="SUPFAM" id="SSF47353">
    <property type="entry name" value="Retrovirus capsid dimerization domain-like"/>
    <property type="match status" value="1"/>
</dbReference>
<dbReference type="InterPro" id="IPR036875">
    <property type="entry name" value="Znf_CCHC_sf"/>
</dbReference>
<dbReference type="AlphaFoldDB" id="A0AAN9BLA2"/>
<dbReference type="InterPro" id="IPR001878">
    <property type="entry name" value="Znf_CCHC"/>
</dbReference>
<dbReference type="GO" id="GO:0008270">
    <property type="term" value="F:zinc ion binding"/>
    <property type="evidence" value="ECO:0007669"/>
    <property type="project" value="UniProtKB-KW"/>
</dbReference>